<keyword evidence="1" id="KW-0812">Transmembrane</keyword>
<accession>A0A9W6H527</accession>
<evidence type="ECO:0000313" key="3">
    <source>
        <dbReference type="Proteomes" id="UP001142462"/>
    </source>
</evidence>
<dbReference type="EMBL" id="BSEJ01000013">
    <property type="protein sequence ID" value="GLJ62496.1"/>
    <property type="molecule type" value="Genomic_DNA"/>
</dbReference>
<protein>
    <submittedName>
        <fullName evidence="2">Uncharacterized protein</fullName>
    </submittedName>
</protein>
<keyword evidence="1" id="KW-0472">Membrane</keyword>
<evidence type="ECO:0000256" key="1">
    <source>
        <dbReference type="SAM" id="Phobius"/>
    </source>
</evidence>
<feature type="transmembrane region" description="Helical" evidence="1">
    <location>
        <begin position="99"/>
        <end position="123"/>
    </location>
</feature>
<dbReference type="Proteomes" id="UP001142462">
    <property type="component" value="Unassembled WGS sequence"/>
</dbReference>
<dbReference type="AlphaFoldDB" id="A0A9W6H527"/>
<proteinExistence type="predicted"/>
<feature type="transmembrane region" description="Helical" evidence="1">
    <location>
        <begin position="220"/>
        <end position="238"/>
    </location>
</feature>
<reference evidence="2" key="1">
    <citation type="journal article" date="2014" name="Int. J. Syst. Evol. Microbiol.">
        <title>Complete genome sequence of Corynebacterium casei LMG S-19264T (=DSM 44701T), isolated from a smear-ripened cheese.</title>
        <authorList>
            <consortium name="US DOE Joint Genome Institute (JGI-PGF)"/>
            <person name="Walter F."/>
            <person name="Albersmeier A."/>
            <person name="Kalinowski J."/>
            <person name="Ruckert C."/>
        </authorList>
    </citation>
    <scope>NUCLEOTIDE SEQUENCE</scope>
    <source>
        <strain evidence="2">VKM Ac-1020</strain>
    </source>
</reference>
<keyword evidence="1" id="KW-1133">Transmembrane helix</keyword>
<keyword evidence="3" id="KW-1185">Reference proteome</keyword>
<feature type="transmembrane region" description="Helical" evidence="1">
    <location>
        <begin position="70"/>
        <end position="87"/>
    </location>
</feature>
<comment type="caution">
    <text evidence="2">The sequence shown here is derived from an EMBL/GenBank/DDBJ whole genome shotgun (WGS) entry which is preliminary data.</text>
</comment>
<organism evidence="2 3">
    <name type="scientific">Microbacterium barkeri</name>
    <dbReference type="NCBI Taxonomy" id="33917"/>
    <lineage>
        <taxon>Bacteria</taxon>
        <taxon>Bacillati</taxon>
        <taxon>Actinomycetota</taxon>
        <taxon>Actinomycetes</taxon>
        <taxon>Micrococcales</taxon>
        <taxon>Microbacteriaceae</taxon>
        <taxon>Microbacterium</taxon>
    </lineage>
</organism>
<feature type="transmembrane region" description="Helical" evidence="1">
    <location>
        <begin position="30"/>
        <end position="50"/>
    </location>
</feature>
<reference evidence="2" key="2">
    <citation type="submission" date="2023-01" db="EMBL/GenBank/DDBJ databases">
        <authorList>
            <person name="Sun Q."/>
            <person name="Evtushenko L."/>
        </authorList>
    </citation>
    <scope>NUCLEOTIDE SEQUENCE</scope>
    <source>
        <strain evidence="2">VKM Ac-1020</strain>
    </source>
</reference>
<gene>
    <name evidence="2" type="ORF">GCM10017576_26260</name>
</gene>
<feature type="transmembrane region" description="Helical" evidence="1">
    <location>
        <begin position="180"/>
        <end position="200"/>
    </location>
</feature>
<feature type="transmembrane region" description="Helical" evidence="1">
    <location>
        <begin position="143"/>
        <end position="168"/>
    </location>
</feature>
<name>A0A9W6H527_9MICO</name>
<sequence length="243" mass="26068">MTALSTPEHVTPHGRTLKVVRLQFINTQTFIWVPLIVLGGAWLVTLLVYLILEGAGVDGPKYGGGSQAPMWYFAVVGAYAMTLTFPFSQAMSLTRREFFLGSMIAAAVSALGLSAVFVAIGLFEQATGGYGINGYFAYLDWVWEAGALGAGFTFFVLTMLFFTVGFWFATIYKRFGPAMLTVAILASVLLLVGVAALITWQQAWPEVGAWVIQSGAVGLSLWGLLLGAVLAAGSYATLRRMPA</sequence>
<evidence type="ECO:0000313" key="2">
    <source>
        <dbReference type="EMBL" id="GLJ62496.1"/>
    </source>
</evidence>
<dbReference type="RefSeq" id="WP_271174190.1">
    <property type="nucleotide sequence ID" value="NZ_BSEJ01000013.1"/>
</dbReference>